<proteinExistence type="predicted"/>
<sequence length="216" mass="24508">MNFFDRLKTETEDARHHLYTAPLIEKALSQNITLQEYIGFLTQAYHHVKHTTPMLMAVGSRLPEEKEWLRNAVAEYIEEELGHQEWILNDLAACGVDKASIRNSQPAPETELMVAFGYDTINRINPLGFFGMVHVLEGTSIATADSAADGVQKALGLPNTAFSYLRSHGALDQDHVKFFEGLMNKIEDKKEQDLIIHCAKMVYRLYGDVFRSVTRH</sequence>
<dbReference type="PANTHER" id="PTHR40279">
    <property type="entry name" value="PQQC-LIKE PROTEIN"/>
    <property type="match status" value="1"/>
</dbReference>
<dbReference type="InterPro" id="IPR039068">
    <property type="entry name" value="PqqC-like"/>
</dbReference>
<accession>A0A0F9VUN4</accession>
<dbReference type="AlphaFoldDB" id="A0A0F9VUN4"/>
<dbReference type="EMBL" id="LAZR01000426">
    <property type="protein sequence ID" value="KKN69458.1"/>
    <property type="molecule type" value="Genomic_DNA"/>
</dbReference>
<protein>
    <recommendedName>
        <fullName evidence="3">Biliverdin-producing heme oxygenase</fullName>
    </recommendedName>
</protein>
<reference evidence="2" key="1">
    <citation type="journal article" date="2015" name="Nature">
        <title>Complex archaea that bridge the gap between prokaryotes and eukaryotes.</title>
        <authorList>
            <person name="Spang A."/>
            <person name="Saw J.H."/>
            <person name="Jorgensen S.L."/>
            <person name="Zaremba-Niedzwiedzka K."/>
            <person name="Martijn J."/>
            <person name="Lind A.E."/>
            <person name="van Eijk R."/>
            <person name="Schleper C."/>
            <person name="Guy L."/>
            <person name="Ettema T.J."/>
        </authorList>
    </citation>
    <scope>NUCLEOTIDE SEQUENCE</scope>
</reference>
<dbReference type="GO" id="GO:0016491">
    <property type="term" value="F:oxidoreductase activity"/>
    <property type="evidence" value="ECO:0007669"/>
    <property type="project" value="UniProtKB-KW"/>
</dbReference>
<gene>
    <name evidence="2" type="ORF">LCGC14_0440950</name>
</gene>
<dbReference type="Pfam" id="PF14518">
    <property type="entry name" value="Haem_oxygenas_2"/>
    <property type="match status" value="1"/>
</dbReference>
<evidence type="ECO:0000256" key="1">
    <source>
        <dbReference type="ARBA" id="ARBA00023002"/>
    </source>
</evidence>
<evidence type="ECO:0000313" key="2">
    <source>
        <dbReference type="EMBL" id="KKN69458.1"/>
    </source>
</evidence>
<keyword evidence="1" id="KW-0560">Oxidoreductase</keyword>
<evidence type="ECO:0008006" key="3">
    <source>
        <dbReference type="Google" id="ProtNLM"/>
    </source>
</evidence>
<dbReference type="InterPro" id="IPR016084">
    <property type="entry name" value="Haem_Oase-like_multi-hlx"/>
</dbReference>
<dbReference type="SUPFAM" id="SSF48613">
    <property type="entry name" value="Heme oxygenase-like"/>
    <property type="match status" value="1"/>
</dbReference>
<organism evidence="2">
    <name type="scientific">marine sediment metagenome</name>
    <dbReference type="NCBI Taxonomy" id="412755"/>
    <lineage>
        <taxon>unclassified sequences</taxon>
        <taxon>metagenomes</taxon>
        <taxon>ecological metagenomes</taxon>
    </lineage>
</organism>
<comment type="caution">
    <text evidence="2">The sequence shown here is derived from an EMBL/GenBank/DDBJ whole genome shotgun (WGS) entry which is preliminary data.</text>
</comment>
<dbReference type="PANTHER" id="PTHR40279:SF3">
    <property type="entry name" value="4-AMINOBENZOATE SYNTHASE"/>
    <property type="match status" value="1"/>
</dbReference>
<name>A0A0F9VUN4_9ZZZZ</name>
<dbReference type="SMART" id="SM01236">
    <property type="entry name" value="Haem_oxygenase_2"/>
    <property type="match status" value="1"/>
</dbReference>
<dbReference type="Gene3D" id="1.20.910.10">
    <property type="entry name" value="Heme oxygenase-like"/>
    <property type="match status" value="1"/>
</dbReference>